<keyword evidence="2" id="KW-1185">Reference proteome</keyword>
<dbReference type="EMBL" id="JADEWL010000095">
    <property type="protein sequence ID" value="MBE9215324.1"/>
    <property type="molecule type" value="Genomic_DNA"/>
</dbReference>
<sequence length="114" mass="12895">MTAGNIQQQILEHLEALPSEQVKTLLLTWLTNSSGNLKDFEQLLVKQPIQAIEKSFEYGEIDAGLNFQPVSEAEMVQQSKLAFEDYRRKGSGIAHNFLREWADSLGTDEELATR</sequence>
<accession>A0A8J7JUR3</accession>
<proteinExistence type="predicted"/>
<evidence type="ECO:0000313" key="1">
    <source>
        <dbReference type="EMBL" id="MBE9215324.1"/>
    </source>
</evidence>
<dbReference type="Proteomes" id="UP000620559">
    <property type="component" value="Unassembled WGS sequence"/>
</dbReference>
<evidence type="ECO:0000313" key="2">
    <source>
        <dbReference type="Proteomes" id="UP000620559"/>
    </source>
</evidence>
<organism evidence="1 2">
    <name type="scientific">Plectonema cf. radiosum LEGE 06105</name>
    <dbReference type="NCBI Taxonomy" id="945769"/>
    <lineage>
        <taxon>Bacteria</taxon>
        <taxon>Bacillati</taxon>
        <taxon>Cyanobacteriota</taxon>
        <taxon>Cyanophyceae</taxon>
        <taxon>Oscillatoriophycideae</taxon>
        <taxon>Oscillatoriales</taxon>
        <taxon>Microcoleaceae</taxon>
        <taxon>Plectonema</taxon>
    </lineage>
</organism>
<protein>
    <submittedName>
        <fullName evidence="1">Uncharacterized protein</fullName>
    </submittedName>
</protein>
<name>A0A8J7JUR3_9CYAN</name>
<reference evidence="1" key="1">
    <citation type="submission" date="2020-10" db="EMBL/GenBank/DDBJ databases">
        <authorList>
            <person name="Castelo-Branco R."/>
            <person name="Eusebio N."/>
            <person name="Adriana R."/>
            <person name="Vieira A."/>
            <person name="Brugerolle De Fraissinette N."/>
            <person name="Rezende De Castro R."/>
            <person name="Schneider M.P."/>
            <person name="Vasconcelos V."/>
            <person name="Leao P.N."/>
        </authorList>
    </citation>
    <scope>NUCLEOTIDE SEQUENCE</scope>
    <source>
        <strain evidence="1">LEGE 06105</strain>
    </source>
</reference>
<dbReference type="AlphaFoldDB" id="A0A8J7JUR3"/>
<dbReference type="RefSeq" id="WP_193923368.1">
    <property type="nucleotide sequence ID" value="NZ_JADEWL010000095.1"/>
</dbReference>
<comment type="caution">
    <text evidence="1">The sequence shown here is derived from an EMBL/GenBank/DDBJ whole genome shotgun (WGS) entry which is preliminary data.</text>
</comment>
<gene>
    <name evidence="1" type="ORF">IQ247_22115</name>
</gene>